<sequence>MNLWRWLTTPDPAPGFTAGKMLKLTVRVMLFALVATLLSGLLQLTPLKDTLNTWWGSLLFVLLLYIPAARFLTMDTFAPRRPVATPGTGAKGAAAKGSSAQRRKERNRYAGVRKGAPKYGGRR</sequence>
<gene>
    <name evidence="4" type="ORF">J2Y00_003295</name>
    <name evidence="3" type="ORF">SY84_07590</name>
</gene>
<keyword evidence="5" id="KW-1185">Reference proteome</keyword>
<dbReference type="RefSeq" id="WP_046843515.1">
    <property type="nucleotide sequence ID" value="NZ_BMHJ01000013.1"/>
</dbReference>
<feature type="transmembrane region" description="Helical" evidence="2">
    <location>
        <begin position="24"/>
        <end position="42"/>
    </location>
</feature>
<keyword evidence="2" id="KW-1133">Transmembrane helix</keyword>
<reference evidence="3 5" key="1">
    <citation type="submission" date="2015-01" db="EMBL/GenBank/DDBJ databases">
        <title>Deinococcus soli/N5/whole genome sequencing.</title>
        <authorList>
            <person name="Kim M.K."/>
            <person name="Srinivasan S."/>
            <person name="Lee J.-J."/>
        </authorList>
    </citation>
    <scope>NUCLEOTIDE SEQUENCE [LARGE SCALE GENOMIC DNA]</scope>
    <source>
        <strain evidence="3 5">N5</strain>
    </source>
</reference>
<dbReference type="Proteomes" id="UP000034024">
    <property type="component" value="Chromosome"/>
</dbReference>
<evidence type="ECO:0000256" key="2">
    <source>
        <dbReference type="SAM" id="Phobius"/>
    </source>
</evidence>
<protein>
    <submittedName>
        <fullName evidence="3">Uncharacterized protein</fullName>
    </submittedName>
</protein>
<organism evidence="3 5">
    <name type="scientific">Deinococcus soli</name>
    <name type="common">ex Cha et al. 2016</name>
    <dbReference type="NCBI Taxonomy" id="1309411"/>
    <lineage>
        <taxon>Bacteria</taxon>
        <taxon>Thermotogati</taxon>
        <taxon>Deinococcota</taxon>
        <taxon>Deinococci</taxon>
        <taxon>Deinococcales</taxon>
        <taxon>Deinococcaceae</taxon>
        <taxon>Deinococcus</taxon>
    </lineage>
</organism>
<reference evidence="4" key="2">
    <citation type="submission" date="2023-07" db="EMBL/GenBank/DDBJ databases">
        <title>Sorghum-associated microbial communities from plants grown in Nebraska, USA.</title>
        <authorList>
            <person name="Schachtman D."/>
        </authorList>
    </citation>
    <scope>NUCLEOTIDE SEQUENCE</scope>
    <source>
        <strain evidence="4">BE330</strain>
    </source>
</reference>
<dbReference type="OrthoDB" id="69922at2"/>
<keyword evidence="2" id="KW-0472">Membrane</keyword>
<dbReference type="Proteomes" id="UP001185331">
    <property type="component" value="Unassembled WGS sequence"/>
</dbReference>
<dbReference type="EMBL" id="JAVDQK010000008">
    <property type="protein sequence ID" value="MDR6219691.1"/>
    <property type="molecule type" value="Genomic_DNA"/>
</dbReference>
<feature type="region of interest" description="Disordered" evidence="1">
    <location>
        <begin position="80"/>
        <end position="123"/>
    </location>
</feature>
<name>A0A0F7JNU5_9DEIO</name>
<evidence type="ECO:0000313" key="4">
    <source>
        <dbReference type="EMBL" id="MDR6219691.1"/>
    </source>
</evidence>
<feature type="transmembrane region" description="Helical" evidence="2">
    <location>
        <begin position="54"/>
        <end position="72"/>
    </location>
</feature>
<evidence type="ECO:0000313" key="3">
    <source>
        <dbReference type="EMBL" id="AKH16944.1"/>
    </source>
</evidence>
<dbReference type="KEGG" id="dch:SY84_07590"/>
<dbReference type="EMBL" id="CP011389">
    <property type="protein sequence ID" value="AKH16944.1"/>
    <property type="molecule type" value="Genomic_DNA"/>
</dbReference>
<evidence type="ECO:0000256" key="1">
    <source>
        <dbReference type="SAM" id="MobiDB-lite"/>
    </source>
</evidence>
<feature type="compositionally biased region" description="Low complexity" evidence="1">
    <location>
        <begin position="84"/>
        <end position="100"/>
    </location>
</feature>
<evidence type="ECO:0000313" key="5">
    <source>
        <dbReference type="Proteomes" id="UP000034024"/>
    </source>
</evidence>
<dbReference type="PATRIC" id="fig|1309411.5.peg.1548"/>
<dbReference type="AlphaFoldDB" id="A0A0F7JNU5"/>
<keyword evidence="2" id="KW-0812">Transmembrane</keyword>
<accession>A0A0F7JNU5</accession>
<proteinExistence type="predicted"/>